<feature type="region of interest" description="Disordered" evidence="2">
    <location>
        <begin position="574"/>
        <end position="601"/>
    </location>
</feature>
<dbReference type="InterPro" id="IPR019448">
    <property type="entry name" value="NT-C2"/>
</dbReference>
<organism evidence="5 6">
    <name type="scientific">Dictyostelium firmibasis</name>
    <dbReference type="NCBI Taxonomy" id="79012"/>
    <lineage>
        <taxon>Eukaryota</taxon>
        <taxon>Amoebozoa</taxon>
        <taxon>Evosea</taxon>
        <taxon>Eumycetozoa</taxon>
        <taxon>Dictyostelia</taxon>
        <taxon>Dictyosteliales</taxon>
        <taxon>Dictyosteliaceae</taxon>
        <taxon>Dictyostelium</taxon>
    </lineage>
</organism>
<accession>A0AAN7YS24</accession>
<reference evidence="5 6" key="1">
    <citation type="submission" date="2023-11" db="EMBL/GenBank/DDBJ databases">
        <title>Dfirmibasis_genome.</title>
        <authorList>
            <person name="Edelbroek B."/>
            <person name="Kjellin J."/>
            <person name="Jerlstrom-Hultqvist J."/>
            <person name="Soderbom F."/>
        </authorList>
    </citation>
    <scope>NUCLEOTIDE SEQUENCE [LARGE SCALE GENOMIC DNA]</scope>
    <source>
        <strain evidence="5 6">TNS-C-14</strain>
    </source>
</reference>
<sequence length="745" mass="84754">MIKNIKDGFSHARKDKIKIQYEIEFKKITNLPDGLIDQSIAIKWERGKSEKGETKDIRVLGGQIENLHSSRNLAHSISLNQLTYDKSNKTTSNHSRAGYNTISGGGGSSSSSNNANTNIISSATPYIELEKIPKTLSRKQSKLLLGNKIDGNNPHMCSGDALAIISNEKTVFKVHLFSNTIHSKQDHSLQTNYEQKLLNLYLYNNNNILCHTQIDLSLHAEESTFNTVAIPFPSSSLTQPTLYMSIKTTFLKYNDKPIIKASKEVISKKELGNFLQPNGANKLLEYQGEVYFYQRNNSINNTVGGSAEGTSTNNMENNMNNNSAHKNRYSTNSGKESVNKVLRFELDETPNFNNNNNNNNINNNINNNNDINNSNNLENVNSNNNNNNNTNSENNNENHPNNINDNNDNINNNYNNERHSSQSTGTTWDELTEEDHFKNTVSEATHNKIVCQKNEEIKSLNDKIKKLQENVSDQKRLRGSLQSLVDDCRVKALEYEEHFHRAQSLENYAKKQLIIERLEFQKKIEKLSNQIKTLQQQQKQQSQLANSVTNILENNGSNVIKDVILGTNGIGIHKDDSNISKSSDQISSPDSGMQKTKQQEEIERNKELMEELEQKNKLIQELTIKGDTIQLAFEKERKQIELDNSDTKKQLDDSIKKIQELRSNIDKITKEQIQIDLKNEKERRKMRNGIFGGIGDEIKSKELSFKDHIMKIVKTNYPSLLHSPLLAWSIAIFCFSMFLIKSLKC</sequence>
<feature type="domain" description="C2 NT-type" evidence="4">
    <location>
        <begin position="9"/>
        <end position="250"/>
    </location>
</feature>
<keyword evidence="3" id="KW-1133">Transmembrane helix</keyword>
<feature type="region of interest" description="Disordered" evidence="2">
    <location>
        <begin position="86"/>
        <end position="113"/>
    </location>
</feature>
<dbReference type="EMBL" id="JAVFKY010000001">
    <property type="protein sequence ID" value="KAK5582469.1"/>
    <property type="molecule type" value="Genomic_DNA"/>
</dbReference>
<evidence type="ECO:0000259" key="4">
    <source>
        <dbReference type="PROSITE" id="PS51840"/>
    </source>
</evidence>
<dbReference type="GO" id="GO:0005615">
    <property type="term" value="C:extracellular space"/>
    <property type="evidence" value="ECO:0007669"/>
    <property type="project" value="TreeGrafter"/>
</dbReference>
<evidence type="ECO:0000313" key="5">
    <source>
        <dbReference type="EMBL" id="KAK5582469.1"/>
    </source>
</evidence>
<evidence type="ECO:0000313" key="6">
    <source>
        <dbReference type="Proteomes" id="UP001344447"/>
    </source>
</evidence>
<feature type="compositionally biased region" description="Low complexity" evidence="2">
    <location>
        <begin position="351"/>
        <end position="415"/>
    </location>
</feature>
<proteinExistence type="predicted"/>
<evidence type="ECO:0000256" key="2">
    <source>
        <dbReference type="SAM" id="MobiDB-lite"/>
    </source>
</evidence>
<evidence type="ECO:0000256" key="1">
    <source>
        <dbReference type="SAM" id="Coils"/>
    </source>
</evidence>
<feature type="compositionally biased region" description="Polar residues" evidence="2">
    <location>
        <begin position="86"/>
        <end position="95"/>
    </location>
</feature>
<keyword evidence="3" id="KW-0812">Transmembrane</keyword>
<keyword evidence="1" id="KW-0175">Coiled coil</keyword>
<dbReference type="GO" id="GO:0048018">
    <property type="term" value="F:receptor ligand activity"/>
    <property type="evidence" value="ECO:0007669"/>
    <property type="project" value="TreeGrafter"/>
</dbReference>
<feature type="transmembrane region" description="Helical" evidence="3">
    <location>
        <begin position="720"/>
        <end position="740"/>
    </location>
</feature>
<comment type="caution">
    <text evidence="5">The sequence shown here is derived from an EMBL/GenBank/DDBJ whole genome shotgun (WGS) entry which is preliminary data.</text>
</comment>
<gene>
    <name evidence="5" type="ORF">RB653_004054</name>
</gene>
<dbReference type="Proteomes" id="UP001344447">
    <property type="component" value="Unassembled WGS sequence"/>
</dbReference>
<feature type="coiled-coil region" evidence="1">
    <location>
        <begin position="450"/>
        <end position="477"/>
    </location>
</feature>
<dbReference type="PROSITE" id="PS51840">
    <property type="entry name" value="C2_NT"/>
    <property type="match status" value="1"/>
</dbReference>
<feature type="region of interest" description="Disordered" evidence="2">
    <location>
        <begin position="348"/>
        <end position="426"/>
    </location>
</feature>
<name>A0AAN7YS24_9MYCE</name>
<dbReference type="PANTHER" id="PTHR37458">
    <property type="entry name" value="THISBE"/>
    <property type="match status" value="1"/>
</dbReference>
<dbReference type="AlphaFoldDB" id="A0AAN7YS24"/>
<keyword evidence="3" id="KW-0472">Membrane</keyword>
<feature type="coiled-coil region" evidence="1">
    <location>
        <begin position="510"/>
        <end position="544"/>
    </location>
</feature>
<protein>
    <recommendedName>
        <fullName evidence="4">C2 NT-type domain-containing protein</fullName>
    </recommendedName>
</protein>
<feature type="compositionally biased region" description="Low complexity" evidence="2">
    <location>
        <begin position="579"/>
        <end position="591"/>
    </location>
</feature>
<evidence type="ECO:0000256" key="3">
    <source>
        <dbReference type="SAM" id="Phobius"/>
    </source>
</evidence>
<keyword evidence="6" id="KW-1185">Reference proteome</keyword>
<dbReference type="PANTHER" id="PTHR37458:SF1">
    <property type="entry name" value="THISBE"/>
    <property type="match status" value="1"/>
</dbReference>